<keyword evidence="2" id="KW-1185">Reference proteome</keyword>
<protein>
    <submittedName>
        <fullName evidence="1">Uncharacterized protein</fullName>
    </submittedName>
</protein>
<sequence>MGCGRGQPRTSQPWAAASTLIALEDLAQELLSLILQNVDSPVGLHYLISASPSCFRTYSQSPQIIISSIIRNVLPGDNIQHALAILQAPSARSEVPSFLNKYFNSIASFHLPTNRADLLILSGLYNCLSHLLDNYFEETMRELGLPHSHQLRQENQHKSSPNKSVLPPSISERTRLQRAFLRFRLYCQVFPGYANDPYGLDDPSPPDHPADQQFSLFLANLTPWEAEEIVRGFIDELEDDLIHAVMDAPDVEKPAHDHLVDFKDVDLTDLVLFCRNGLDFMYSLAVSDKSKRAEMVKSNHHVTRPELATPHDIVSDDGPSHSNLGYRLFKKAPDIAIYPSILHSGFKYSSLRQLGYLFAATIITSDKLHICFDRINRETAEDRLKGTKLPKEQIERIEREFGIWLRNLRRSL</sequence>
<name>A0A9P9DZB5_9HYPO</name>
<reference evidence="1" key="1">
    <citation type="journal article" date="2021" name="Nat. Commun.">
        <title>Genetic determinants of endophytism in the Arabidopsis root mycobiome.</title>
        <authorList>
            <person name="Mesny F."/>
            <person name="Miyauchi S."/>
            <person name="Thiergart T."/>
            <person name="Pickel B."/>
            <person name="Atanasova L."/>
            <person name="Karlsson M."/>
            <person name="Huettel B."/>
            <person name="Barry K.W."/>
            <person name="Haridas S."/>
            <person name="Chen C."/>
            <person name="Bauer D."/>
            <person name="Andreopoulos W."/>
            <person name="Pangilinan J."/>
            <person name="LaButti K."/>
            <person name="Riley R."/>
            <person name="Lipzen A."/>
            <person name="Clum A."/>
            <person name="Drula E."/>
            <person name="Henrissat B."/>
            <person name="Kohler A."/>
            <person name="Grigoriev I.V."/>
            <person name="Martin F.M."/>
            <person name="Hacquard S."/>
        </authorList>
    </citation>
    <scope>NUCLEOTIDE SEQUENCE</scope>
    <source>
        <strain evidence="1">MPI-CAGE-AT-0021</strain>
    </source>
</reference>
<evidence type="ECO:0000313" key="2">
    <source>
        <dbReference type="Proteomes" id="UP000717696"/>
    </source>
</evidence>
<dbReference type="AlphaFoldDB" id="A0A9P9DZB5"/>
<dbReference type="OrthoDB" id="5304511at2759"/>
<proteinExistence type="predicted"/>
<dbReference type="Proteomes" id="UP000717696">
    <property type="component" value="Unassembled WGS sequence"/>
</dbReference>
<dbReference type="EMBL" id="JAGMUU010000022">
    <property type="protein sequence ID" value="KAH7128018.1"/>
    <property type="molecule type" value="Genomic_DNA"/>
</dbReference>
<evidence type="ECO:0000313" key="1">
    <source>
        <dbReference type="EMBL" id="KAH7128018.1"/>
    </source>
</evidence>
<gene>
    <name evidence="1" type="ORF">B0J13DRAFT_646158</name>
</gene>
<organism evidence="1 2">
    <name type="scientific">Dactylonectria estremocensis</name>
    <dbReference type="NCBI Taxonomy" id="1079267"/>
    <lineage>
        <taxon>Eukaryota</taxon>
        <taxon>Fungi</taxon>
        <taxon>Dikarya</taxon>
        <taxon>Ascomycota</taxon>
        <taxon>Pezizomycotina</taxon>
        <taxon>Sordariomycetes</taxon>
        <taxon>Hypocreomycetidae</taxon>
        <taxon>Hypocreales</taxon>
        <taxon>Nectriaceae</taxon>
        <taxon>Dactylonectria</taxon>
    </lineage>
</organism>
<accession>A0A9P9DZB5</accession>
<comment type="caution">
    <text evidence="1">The sequence shown here is derived from an EMBL/GenBank/DDBJ whole genome shotgun (WGS) entry which is preliminary data.</text>
</comment>